<feature type="chain" id="PRO_5039068448" description="Lipoprotein" evidence="2">
    <location>
        <begin position="21"/>
        <end position="192"/>
    </location>
</feature>
<sequence>MKKWVGISITAAALLSLTLAGCGSSDSQKSAKSSDNSSTSAKKQSHHKKTTKTSSSSESSSSQSSQSSQSSSSSASSTSSASSASASSTDTATHPGIPAALIGTYQETEKSDAAGFASTYEFTATSATYSASNMPAIVLNDVSYKMVDGNYVISGTGEPAGMYKGGPETWTLKQDGNKILRVGYSTVWAVKQ</sequence>
<evidence type="ECO:0000313" key="4">
    <source>
        <dbReference type="Proteomes" id="UP000051733"/>
    </source>
</evidence>
<dbReference type="AlphaFoldDB" id="A0A0R2A4N7"/>
<dbReference type="PROSITE" id="PS51257">
    <property type="entry name" value="PROKAR_LIPOPROTEIN"/>
    <property type="match status" value="1"/>
</dbReference>
<feature type="compositionally biased region" description="Low complexity" evidence="1">
    <location>
        <begin position="52"/>
        <end position="88"/>
    </location>
</feature>
<organism evidence="3 4">
    <name type="scientific">Paucilactobacillus vaccinostercus DSM 20634</name>
    <dbReference type="NCBI Taxonomy" id="1423813"/>
    <lineage>
        <taxon>Bacteria</taxon>
        <taxon>Bacillati</taxon>
        <taxon>Bacillota</taxon>
        <taxon>Bacilli</taxon>
        <taxon>Lactobacillales</taxon>
        <taxon>Lactobacillaceae</taxon>
        <taxon>Paucilactobacillus</taxon>
    </lineage>
</organism>
<dbReference type="OrthoDB" id="10003059at2"/>
<dbReference type="EMBL" id="AYYY01000025">
    <property type="protein sequence ID" value="KRM61631.1"/>
    <property type="molecule type" value="Genomic_DNA"/>
</dbReference>
<proteinExistence type="predicted"/>
<accession>A0A0R2A4N7</accession>
<evidence type="ECO:0000256" key="1">
    <source>
        <dbReference type="SAM" id="MobiDB-lite"/>
    </source>
</evidence>
<protein>
    <recommendedName>
        <fullName evidence="5">Lipoprotein</fullName>
    </recommendedName>
</protein>
<evidence type="ECO:0000313" key="3">
    <source>
        <dbReference type="EMBL" id="KRM61631.1"/>
    </source>
</evidence>
<feature type="signal peptide" evidence="2">
    <location>
        <begin position="1"/>
        <end position="20"/>
    </location>
</feature>
<keyword evidence="2" id="KW-0732">Signal</keyword>
<evidence type="ECO:0008006" key="5">
    <source>
        <dbReference type="Google" id="ProtNLM"/>
    </source>
</evidence>
<dbReference type="RefSeq" id="WP_057778949.1">
    <property type="nucleotide sequence ID" value="NZ_AYYY01000025.1"/>
</dbReference>
<reference evidence="3 4" key="1">
    <citation type="journal article" date="2015" name="Genome Announc.">
        <title>Expanding the biotechnology potential of lactobacilli through comparative genomics of 213 strains and associated genera.</title>
        <authorList>
            <person name="Sun Z."/>
            <person name="Harris H.M."/>
            <person name="McCann A."/>
            <person name="Guo C."/>
            <person name="Argimon S."/>
            <person name="Zhang W."/>
            <person name="Yang X."/>
            <person name="Jeffery I.B."/>
            <person name="Cooney J.C."/>
            <person name="Kagawa T.F."/>
            <person name="Liu W."/>
            <person name="Song Y."/>
            <person name="Salvetti E."/>
            <person name="Wrobel A."/>
            <person name="Rasinkangas P."/>
            <person name="Parkhill J."/>
            <person name="Rea M.C."/>
            <person name="O'Sullivan O."/>
            <person name="Ritari J."/>
            <person name="Douillard F.P."/>
            <person name="Paul Ross R."/>
            <person name="Yang R."/>
            <person name="Briner A.E."/>
            <person name="Felis G.E."/>
            <person name="de Vos W.M."/>
            <person name="Barrangou R."/>
            <person name="Klaenhammer T.R."/>
            <person name="Caufield P.W."/>
            <person name="Cui Y."/>
            <person name="Zhang H."/>
            <person name="O'Toole P.W."/>
        </authorList>
    </citation>
    <scope>NUCLEOTIDE SEQUENCE [LARGE SCALE GENOMIC DNA]</scope>
    <source>
        <strain evidence="3 4">DSM 20634</strain>
    </source>
</reference>
<feature type="compositionally biased region" description="Low complexity" evidence="1">
    <location>
        <begin position="22"/>
        <end position="42"/>
    </location>
</feature>
<dbReference type="PATRIC" id="fig|1423813.3.peg.1735"/>
<gene>
    <name evidence="3" type="ORF">FC26_GL001708</name>
</gene>
<comment type="caution">
    <text evidence="3">The sequence shown here is derived from an EMBL/GenBank/DDBJ whole genome shotgun (WGS) entry which is preliminary data.</text>
</comment>
<feature type="region of interest" description="Disordered" evidence="1">
    <location>
        <begin position="22"/>
        <end position="95"/>
    </location>
</feature>
<dbReference type="Proteomes" id="UP000051733">
    <property type="component" value="Unassembled WGS sequence"/>
</dbReference>
<keyword evidence="4" id="KW-1185">Reference proteome</keyword>
<name>A0A0R2A4N7_9LACO</name>
<evidence type="ECO:0000256" key="2">
    <source>
        <dbReference type="SAM" id="SignalP"/>
    </source>
</evidence>